<dbReference type="GO" id="GO:0016491">
    <property type="term" value="F:oxidoreductase activity"/>
    <property type="evidence" value="ECO:0007669"/>
    <property type="project" value="InterPro"/>
</dbReference>
<dbReference type="Gene3D" id="1.10.405.20">
    <property type="match status" value="1"/>
</dbReference>
<dbReference type="Gene3D" id="3.40.50.150">
    <property type="entry name" value="Vaccinia Virus protein VP39"/>
    <property type="match status" value="1"/>
</dbReference>
<dbReference type="Pfam" id="PF02353">
    <property type="entry name" value="CMAS"/>
    <property type="match status" value="1"/>
</dbReference>
<dbReference type="GO" id="GO:0008168">
    <property type="term" value="F:methyltransferase activity"/>
    <property type="evidence" value="ECO:0007669"/>
    <property type="project" value="TreeGrafter"/>
</dbReference>
<gene>
    <name evidence="3" type="ORF">ZIOFF_038641</name>
</gene>
<dbReference type="PRINTS" id="PR00419">
    <property type="entry name" value="ADXRDTASE"/>
</dbReference>
<dbReference type="InterPro" id="IPR036188">
    <property type="entry name" value="FAD/NAD-bd_sf"/>
</dbReference>
<keyword evidence="4" id="KW-1185">Reference proteome</keyword>
<evidence type="ECO:0000259" key="2">
    <source>
        <dbReference type="Pfam" id="PF01593"/>
    </source>
</evidence>
<evidence type="ECO:0000313" key="4">
    <source>
        <dbReference type="Proteomes" id="UP000734854"/>
    </source>
</evidence>
<dbReference type="CDD" id="cd02440">
    <property type="entry name" value="AdoMet_MTases"/>
    <property type="match status" value="1"/>
</dbReference>
<dbReference type="SUPFAM" id="SSF51905">
    <property type="entry name" value="FAD/NAD(P)-binding domain"/>
    <property type="match status" value="1"/>
</dbReference>
<organism evidence="3 4">
    <name type="scientific">Zingiber officinale</name>
    <name type="common">Ginger</name>
    <name type="synonym">Amomum zingiber</name>
    <dbReference type="NCBI Taxonomy" id="94328"/>
    <lineage>
        <taxon>Eukaryota</taxon>
        <taxon>Viridiplantae</taxon>
        <taxon>Streptophyta</taxon>
        <taxon>Embryophyta</taxon>
        <taxon>Tracheophyta</taxon>
        <taxon>Spermatophyta</taxon>
        <taxon>Magnoliopsida</taxon>
        <taxon>Liliopsida</taxon>
        <taxon>Zingiberales</taxon>
        <taxon>Zingiberaceae</taxon>
        <taxon>Zingiber</taxon>
    </lineage>
</organism>
<comment type="caution">
    <text evidence="3">The sequence shown here is derived from an EMBL/GenBank/DDBJ whole genome shotgun (WGS) entry which is preliminary data.</text>
</comment>
<dbReference type="InterPro" id="IPR002937">
    <property type="entry name" value="Amino_oxidase"/>
</dbReference>
<dbReference type="Gene3D" id="3.50.50.60">
    <property type="entry name" value="FAD/NAD(P)-binding domain"/>
    <property type="match status" value="1"/>
</dbReference>
<protein>
    <recommendedName>
        <fullName evidence="2">Amine oxidase domain-containing protein</fullName>
    </recommendedName>
</protein>
<dbReference type="InterPro" id="IPR026669">
    <property type="entry name" value="Arsenite_MeTrfase-like"/>
</dbReference>
<dbReference type="PANTHER" id="PTHR43675:SF30">
    <property type="entry name" value="CYCLOPROPANE-FATTY-ACYL-PHOSPHOLIPID SYNTHASE"/>
    <property type="match status" value="1"/>
</dbReference>
<feature type="region of interest" description="Disordered" evidence="1">
    <location>
        <begin position="162"/>
        <end position="191"/>
    </location>
</feature>
<feature type="region of interest" description="Disordered" evidence="1">
    <location>
        <begin position="1"/>
        <end position="34"/>
    </location>
</feature>
<dbReference type="Gene3D" id="3.30.70.1990">
    <property type="match status" value="1"/>
</dbReference>
<feature type="compositionally biased region" description="Basic and acidic residues" evidence="1">
    <location>
        <begin position="172"/>
        <end position="191"/>
    </location>
</feature>
<name>A0A8J5G316_ZINOF</name>
<sequence>MTGKPTNWDLPKPSAPAEKVVAGEKLPEETLSLEADEEGGSSVCRYRVIRQGDKELFRLSPNFVSTTPQGYFLLASCRHTNQALVPSLAPSFSRPLAPDSLSLRTFSLPPRPALGFPPSQALLAAAALATDDLVPQQGLQTSCEARTGSSVARAAVASRACEGGKPRAGRGGNEKVRNGEESSASSREKIGTREGTRAWFSSSVALFGLFAPFSTHSNRGLSRRSAAAARGNIPVAMRVAVVGAGITGLAAAYTLAKAGAEVVVYEKEGYLGGHAKTVSFDGILLDFGFMVFNRVTYPNMMELFESLGVETEVSDMSFAISLDDGKGYEWGGRNGFSSLFSQKANLLNPYFWRMIQELLKFKGDVLKYLEKLEGDPDVDRNETLEHFIKSHGYSELFQKGHLIPICATFWSCPPNAVLHFPAYYVLSFFRNSHLLQLSGGPQWHTVKSRSQNYIGRVREELERRSCTIRTGYAVQSVFSTDGGCCVVGADCSKEMYDQCIISAHAPDALKLLGEQATFEEARILGAFQYVYRYVAVCVSVYSDIYLHHDKSLMPKNPAAWSACNYLGATHDGVCVTYWLNVLQNLGSTKLPFLVTLNPPRVPKHTLLKWCTSHSFPSVAASKAALELEDIQGKRAIWFSGAYQGYGSHEDGLKAGIMAANSVLGKDTVLLRNPIHMIHLGKGHLLIGACKTIATEADLGLADAYINGYFSFVDKEKGLLDFLLILIANRELRNFFGRGWWTPMFATAGFASARYFFKHMWRQNTIKQAIQNISNHYDLSNDFFSLILDETMSYSCAIFKTLNEDLKTAQLHKISLLIKKAQIDGTHEVLEIGCGWGGFAIEVVKQTGCRYTGITLSVKQLEFAKKRSKDEGLEDSITFMLMDYRHLPKIHKYDRIISCETVEAVGHEFMDEFFSCCDSVLAEDGIFVLQFSSIPDQRYDEYRRSSDFLKEYMFPGLCVPSLSRITAMNMMASSKFCIEQLENIGNQYYQTLTSWRNNLLANKDKIIALGFDEKFVRTWEYYFIYCAAGFQSCTLELYQIVLSRPGNVGAFGDPFKLPHRHYV</sequence>
<dbReference type="InterPro" id="IPR029063">
    <property type="entry name" value="SAM-dependent_MTases_sf"/>
</dbReference>
<dbReference type="SUPFAM" id="SSF53335">
    <property type="entry name" value="S-adenosyl-L-methionine-dependent methyltransferases"/>
    <property type="match status" value="1"/>
</dbReference>
<dbReference type="AlphaFoldDB" id="A0A8J5G316"/>
<dbReference type="Pfam" id="PF01593">
    <property type="entry name" value="Amino_oxidase"/>
    <property type="match status" value="1"/>
</dbReference>
<reference evidence="3 4" key="1">
    <citation type="submission" date="2020-08" db="EMBL/GenBank/DDBJ databases">
        <title>Plant Genome Project.</title>
        <authorList>
            <person name="Zhang R.-G."/>
        </authorList>
    </citation>
    <scope>NUCLEOTIDE SEQUENCE [LARGE SCALE GENOMIC DNA]</scope>
    <source>
        <tissue evidence="3">Rhizome</tissue>
    </source>
</reference>
<dbReference type="PANTHER" id="PTHR43675">
    <property type="entry name" value="ARSENITE METHYLTRANSFERASE"/>
    <property type="match status" value="1"/>
</dbReference>
<accession>A0A8J5G316</accession>
<proteinExistence type="predicted"/>
<evidence type="ECO:0000313" key="3">
    <source>
        <dbReference type="EMBL" id="KAG6498891.1"/>
    </source>
</evidence>
<evidence type="ECO:0000256" key="1">
    <source>
        <dbReference type="SAM" id="MobiDB-lite"/>
    </source>
</evidence>
<feature type="domain" description="Amine oxidase" evidence="2">
    <location>
        <begin position="246"/>
        <end position="510"/>
    </location>
</feature>
<dbReference type="EMBL" id="JACMSC010000011">
    <property type="protein sequence ID" value="KAG6498891.1"/>
    <property type="molecule type" value="Genomic_DNA"/>
</dbReference>
<dbReference type="Proteomes" id="UP000734854">
    <property type="component" value="Unassembled WGS sequence"/>
</dbReference>